<reference evidence="2 3" key="2">
    <citation type="journal article" date="2012" name="Stand. Genomic Sci.">
        <title>Complete Genome Sequence of Clostridium clariflavum DSM 19732.</title>
        <authorList>
            <person name="Izquierdo J.A."/>
            <person name="Goodwin L."/>
            <person name="Davenport K.W."/>
            <person name="Teshima H."/>
            <person name="Bruce D."/>
            <person name="Detter C."/>
            <person name="Tapia R."/>
            <person name="Han S."/>
            <person name="Land M."/>
            <person name="Hauser L."/>
            <person name="Jeffries C.D."/>
            <person name="Han J."/>
            <person name="Pitluck S."/>
            <person name="Nolan M."/>
            <person name="Chen A."/>
            <person name="Huntemann M."/>
            <person name="Mavromatis K."/>
            <person name="Mikhailova N."/>
            <person name="Liolios K."/>
            <person name="Woyke T."/>
            <person name="Lynd L.R."/>
        </authorList>
    </citation>
    <scope>NUCLEOTIDE SEQUENCE [LARGE SCALE GENOMIC DNA]</scope>
    <source>
        <strain evidence="3">DSM 19732 / NBRC 101661 / EBR45</strain>
    </source>
</reference>
<proteinExistence type="predicted"/>
<dbReference type="OrthoDB" id="7009327at2"/>
<protein>
    <recommendedName>
        <fullName evidence="1">Immunity protein 30 domain-containing protein</fullName>
    </recommendedName>
</protein>
<dbReference type="InterPro" id="IPR029084">
    <property type="entry name" value="Imm30"/>
</dbReference>
<accession>G8M259</accession>
<dbReference type="InterPro" id="IPR035897">
    <property type="entry name" value="Toll_tir_struct_dom_sf"/>
</dbReference>
<sequence length="151" mass="17909">MDVNTYIKDLQKNKLLRTQEECEAFDNALEKLLNYQSKEILEDLFLVFDDSAKEEEVMFGLIHFLEDYEMNTYLNGLAKSLPKMLQNAKEWVLILNKRILNSEQYRNAYAEIIKVMEEQYKKLIINLMNEIKLDNPKKFESLVNDFISKIG</sequence>
<evidence type="ECO:0000313" key="3">
    <source>
        <dbReference type="Proteomes" id="UP000005435"/>
    </source>
</evidence>
<evidence type="ECO:0000313" key="2">
    <source>
        <dbReference type="EMBL" id="AEV68177.1"/>
    </source>
</evidence>
<dbReference type="EMBL" id="CP003065">
    <property type="protein sequence ID" value="AEV68177.1"/>
    <property type="molecule type" value="Genomic_DNA"/>
</dbReference>
<dbReference type="AlphaFoldDB" id="G8M259"/>
<dbReference type="HOGENOM" id="CLU_134285_1_0_9"/>
<reference evidence="3" key="1">
    <citation type="submission" date="2011-12" db="EMBL/GenBank/DDBJ databases">
        <title>Complete sequence of Clostridium clariflavum DSM 19732.</title>
        <authorList>
            <consortium name="US DOE Joint Genome Institute"/>
            <person name="Lucas S."/>
            <person name="Han J."/>
            <person name="Lapidus A."/>
            <person name="Cheng J.-F."/>
            <person name="Goodwin L."/>
            <person name="Pitluck S."/>
            <person name="Peters L."/>
            <person name="Teshima H."/>
            <person name="Detter J.C."/>
            <person name="Han C."/>
            <person name="Tapia R."/>
            <person name="Land M."/>
            <person name="Hauser L."/>
            <person name="Kyrpides N."/>
            <person name="Ivanova N."/>
            <person name="Pagani I."/>
            <person name="Kitzmiller T."/>
            <person name="Lynd L."/>
            <person name="Izquierdo J."/>
            <person name="Woyke T."/>
        </authorList>
    </citation>
    <scope>NUCLEOTIDE SEQUENCE [LARGE SCALE GENOMIC DNA]</scope>
    <source>
        <strain evidence="3">DSM 19732 / NBRC 101661 / EBR45</strain>
    </source>
</reference>
<organism evidence="2 3">
    <name type="scientific">Acetivibrio clariflavus (strain DSM 19732 / NBRC 101661 / EBR45)</name>
    <name type="common">Clostridium clariflavum</name>
    <dbReference type="NCBI Taxonomy" id="720554"/>
    <lineage>
        <taxon>Bacteria</taxon>
        <taxon>Bacillati</taxon>
        <taxon>Bacillota</taxon>
        <taxon>Clostridia</taxon>
        <taxon>Eubacteriales</taxon>
        <taxon>Oscillospiraceae</taxon>
        <taxon>Acetivibrio</taxon>
    </lineage>
</organism>
<dbReference type="RefSeq" id="WP_014254787.1">
    <property type="nucleotide sequence ID" value="NC_016627.1"/>
</dbReference>
<dbReference type="Pfam" id="PF15565">
    <property type="entry name" value="Imm30"/>
    <property type="match status" value="1"/>
</dbReference>
<dbReference type="SUPFAM" id="SSF52200">
    <property type="entry name" value="Toll/Interleukin receptor TIR domain"/>
    <property type="match status" value="1"/>
</dbReference>
<dbReference type="Proteomes" id="UP000005435">
    <property type="component" value="Chromosome"/>
</dbReference>
<name>G8M259_ACECE</name>
<feature type="domain" description="Immunity protein 30" evidence="1">
    <location>
        <begin position="12"/>
        <end position="109"/>
    </location>
</feature>
<keyword evidence="3" id="KW-1185">Reference proteome</keyword>
<gene>
    <name evidence="2" type="ordered locus">Clocl_1539</name>
</gene>
<evidence type="ECO:0000259" key="1">
    <source>
        <dbReference type="Pfam" id="PF15565"/>
    </source>
</evidence>
<dbReference type="eggNOG" id="ENOG5032Y65">
    <property type="taxonomic scope" value="Bacteria"/>
</dbReference>
<dbReference type="KEGG" id="ccl:Clocl_1539"/>